<sequence length="217" mass="23609">MERDRAALVALLYAVSAGVSAAALRSTDLAGELSPPTELSQTSGESLLFVFLRWLFSVLGMSMSEFRMPSAGGGVLRLLLALFRTVESYLLPIAVGAVVVTALGLATRRIASGTSGTTATDDEATERDGVQFRPEELSNEVYRAWGEMVRKLDAENARARTPAEWAGVAREAGFDAEFVDEITDSFRAVRYGDEPVGPEQRRWNRRDSEGAEGDTER</sequence>
<keyword evidence="2" id="KW-0812">Transmembrane</keyword>
<feature type="domain" description="Protein-glutamine gamma-glutamyltransferase-like C-terminal" evidence="3">
    <location>
        <begin position="143"/>
        <end position="202"/>
    </location>
</feature>
<dbReference type="Pfam" id="PF13559">
    <property type="entry name" value="DUF4129"/>
    <property type="match status" value="1"/>
</dbReference>
<dbReference type="GeneID" id="72184730"/>
<evidence type="ECO:0000313" key="4">
    <source>
        <dbReference type="EMBL" id="UPV75611.1"/>
    </source>
</evidence>
<dbReference type="RefSeq" id="WP_248651649.1">
    <property type="nucleotide sequence ID" value="NZ_CP096659.1"/>
</dbReference>
<dbReference type="Proteomes" id="UP000830729">
    <property type="component" value="Chromosome"/>
</dbReference>
<feature type="transmembrane region" description="Helical" evidence="2">
    <location>
        <begin position="78"/>
        <end position="105"/>
    </location>
</feature>
<accession>A0A8U0HY25</accession>
<feature type="region of interest" description="Disordered" evidence="1">
    <location>
        <begin position="190"/>
        <end position="217"/>
    </location>
</feature>
<reference evidence="4 5" key="1">
    <citation type="submission" date="2022-04" db="EMBL/GenBank/DDBJ databases">
        <title>Diverse halophilic archaea isolated from saline environments.</title>
        <authorList>
            <person name="Cui H.-L."/>
        </authorList>
    </citation>
    <scope>NUCLEOTIDE SEQUENCE [LARGE SCALE GENOMIC DNA]</scope>
    <source>
        <strain evidence="4 5">XZYJT49</strain>
    </source>
</reference>
<organism evidence="4 5">
    <name type="scientific">Halorussus limi</name>
    <dbReference type="NCBI Taxonomy" id="2938695"/>
    <lineage>
        <taxon>Archaea</taxon>
        <taxon>Methanobacteriati</taxon>
        <taxon>Methanobacteriota</taxon>
        <taxon>Stenosarchaea group</taxon>
        <taxon>Halobacteria</taxon>
        <taxon>Halobacteriales</taxon>
        <taxon>Haladaptataceae</taxon>
        <taxon>Halorussus</taxon>
    </lineage>
</organism>
<protein>
    <submittedName>
        <fullName evidence="4">DUF4129 domain-containing protein</fullName>
    </submittedName>
</protein>
<evidence type="ECO:0000256" key="1">
    <source>
        <dbReference type="SAM" id="MobiDB-lite"/>
    </source>
</evidence>
<dbReference type="EMBL" id="CP096659">
    <property type="protein sequence ID" value="UPV75611.1"/>
    <property type="molecule type" value="Genomic_DNA"/>
</dbReference>
<evidence type="ECO:0000313" key="5">
    <source>
        <dbReference type="Proteomes" id="UP000830729"/>
    </source>
</evidence>
<name>A0A8U0HY25_9EURY</name>
<proteinExistence type="predicted"/>
<keyword evidence="5" id="KW-1185">Reference proteome</keyword>
<dbReference type="InterPro" id="IPR025403">
    <property type="entry name" value="TgpA-like_C"/>
</dbReference>
<evidence type="ECO:0000256" key="2">
    <source>
        <dbReference type="SAM" id="Phobius"/>
    </source>
</evidence>
<keyword evidence="2" id="KW-1133">Transmembrane helix</keyword>
<feature type="compositionally biased region" description="Basic and acidic residues" evidence="1">
    <location>
        <begin position="199"/>
        <end position="217"/>
    </location>
</feature>
<keyword evidence="2" id="KW-0472">Membrane</keyword>
<dbReference type="AlphaFoldDB" id="A0A8U0HY25"/>
<gene>
    <name evidence="4" type="ORF">M0R89_05985</name>
</gene>
<evidence type="ECO:0000259" key="3">
    <source>
        <dbReference type="Pfam" id="PF13559"/>
    </source>
</evidence>
<dbReference type="KEGG" id="halx:M0R89_05985"/>